<dbReference type="NCBIfam" id="TIGR00115">
    <property type="entry name" value="tig"/>
    <property type="match status" value="1"/>
</dbReference>
<dbReference type="SUPFAM" id="SSF102735">
    <property type="entry name" value="Trigger factor ribosome-binding domain"/>
    <property type="match status" value="1"/>
</dbReference>
<dbReference type="PROSITE" id="PS50059">
    <property type="entry name" value="FKBP_PPIASE"/>
    <property type="match status" value="1"/>
</dbReference>
<protein>
    <recommendedName>
        <fullName evidence="4 11">Trigger factor</fullName>
        <shortName evidence="11">TF</shortName>
        <ecNumber evidence="3 11">5.2.1.8</ecNumber>
    </recommendedName>
    <alternativeName>
        <fullName evidence="10 11">PPIase</fullName>
    </alternativeName>
</protein>
<evidence type="ECO:0000256" key="3">
    <source>
        <dbReference type="ARBA" id="ARBA00013194"/>
    </source>
</evidence>
<sequence>MSVTVEKLDNLERKIVLALNWEDIRAKVNARMKVAQKRARIDGFRPGKAPLRIIDSMYGYGIRDEVLNEMTHKAFEELIVAEKLKVAGLKSLTALEDADQDDEKVYKIAVVFEEFPEIKLGDLSTQEVTKFSTEIGDAEIDKTVDILRQQRTRFNHVEREARNGDRVIIDFAGKIDGEVFAGGSAENYPFLLGKGQMLPDFEAGIAGMKEGDVKEVSVTFPEDYQSKDIAGKTAIFTITLKNVSEAVLPEVNEEFAKSLGIEDGDVQKMRAEIKKNVSREVNRRVSEMTKDSAINALLAATPVDVPSSMVTEEAKTMAARMKENFAAQGMDQKDLELPLDMFNEQASRRVAISLIMGELVREEKLEPSEEQVRNVINEFADSYEDPQEVIDWYYSDKKNLQAPTSLAIEQNVVDYVLSKAKVADKVLTFDEVMGQQAQA</sequence>
<dbReference type="FunFam" id="3.10.50.40:FF:000001">
    <property type="entry name" value="Trigger factor"/>
    <property type="match status" value="1"/>
</dbReference>
<reference evidence="17 18" key="1">
    <citation type="journal article" date="2017" name="MBio">
        <title>Type VI secretion-mediated competition in the bee gut microbiome.</title>
        <authorList>
            <person name="Steele M.I."/>
            <person name="Kwong W.K."/>
            <person name="Powell J.E."/>
            <person name="Whiteley M."/>
            <person name="Moran N.A."/>
        </authorList>
    </citation>
    <scope>NUCLEOTIDE SEQUENCE [LARGE SCALE GENOMIC DNA]</scope>
    <source>
        <strain evidence="15 18">Occ4-2</strain>
        <strain evidence="16 17">Ruf1-X</strain>
    </source>
</reference>
<dbReference type="EMBL" id="MEIP01000013">
    <property type="protein sequence ID" value="PIT48461.1"/>
    <property type="molecule type" value="Genomic_DNA"/>
</dbReference>
<dbReference type="Gene3D" id="1.10.3120.10">
    <property type="entry name" value="Trigger factor, C-terminal domain"/>
    <property type="match status" value="1"/>
</dbReference>
<dbReference type="HAMAP" id="MF_00303">
    <property type="entry name" value="Trigger_factor_Tig"/>
    <property type="match status" value="1"/>
</dbReference>
<dbReference type="Pfam" id="PF00254">
    <property type="entry name" value="FKBP_C"/>
    <property type="match status" value="1"/>
</dbReference>
<keyword evidence="8 11" id="KW-0413">Isomerase</keyword>
<dbReference type="GO" id="GO:0003755">
    <property type="term" value="F:peptidyl-prolyl cis-trans isomerase activity"/>
    <property type="evidence" value="ECO:0007669"/>
    <property type="project" value="UniProtKB-UniRule"/>
</dbReference>
<dbReference type="EMBL" id="MEIQ01000053">
    <property type="protein sequence ID" value="PIT48074.1"/>
    <property type="molecule type" value="Genomic_DNA"/>
</dbReference>
<comment type="function">
    <text evidence="11">Involved in protein export. Acts as a chaperone by maintaining the newly synthesized protein in an open conformation. Functions as a peptidyl-prolyl cis-trans isomerase.</text>
</comment>
<dbReference type="Proteomes" id="UP000231484">
    <property type="component" value="Unassembled WGS sequence"/>
</dbReference>
<dbReference type="RefSeq" id="WP_037405494.1">
    <property type="nucleotide sequence ID" value="NZ_MEIP01000013.1"/>
</dbReference>
<accession>A0A066TLL3</accession>
<dbReference type="GO" id="GO:0043335">
    <property type="term" value="P:protein unfolding"/>
    <property type="evidence" value="ECO:0007669"/>
    <property type="project" value="TreeGrafter"/>
</dbReference>
<dbReference type="GO" id="GO:0051301">
    <property type="term" value="P:cell division"/>
    <property type="evidence" value="ECO:0007669"/>
    <property type="project" value="UniProtKB-KW"/>
</dbReference>
<keyword evidence="11" id="KW-0963">Cytoplasm</keyword>
<comment type="similarity">
    <text evidence="2 11 13">Belongs to the FKBP-type PPIase family. Tig subfamily.</text>
</comment>
<evidence type="ECO:0000313" key="16">
    <source>
        <dbReference type="EMBL" id="PIT48461.1"/>
    </source>
</evidence>
<evidence type="ECO:0000256" key="12">
    <source>
        <dbReference type="PROSITE-ProRule" id="PRU00277"/>
    </source>
</evidence>
<dbReference type="SUPFAM" id="SSF109998">
    <property type="entry name" value="Triger factor/SurA peptide-binding domain-like"/>
    <property type="match status" value="1"/>
</dbReference>
<dbReference type="eggNOG" id="COG0544">
    <property type="taxonomic scope" value="Bacteria"/>
</dbReference>
<dbReference type="Gene3D" id="3.10.50.40">
    <property type="match status" value="1"/>
</dbReference>
<evidence type="ECO:0000256" key="11">
    <source>
        <dbReference type="HAMAP-Rule" id="MF_00303"/>
    </source>
</evidence>
<dbReference type="Proteomes" id="UP000229970">
    <property type="component" value="Unassembled WGS sequence"/>
</dbReference>
<dbReference type="InterPro" id="IPR036611">
    <property type="entry name" value="Trigger_fac_ribosome-bd_sf"/>
</dbReference>
<dbReference type="PANTHER" id="PTHR30560">
    <property type="entry name" value="TRIGGER FACTOR CHAPERONE AND PEPTIDYL-PROLYL CIS/TRANS ISOMERASE"/>
    <property type="match status" value="1"/>
</dbReference>
<dbReference type="InterPro" id="IPR027304">
    <property type="entry name" value="Trigger_fact/SurA_dom_sf"/>
</dbReference>
<dbReference type="EC" id="5.2.1.8" evidence="3 11"/>
<evidence type="ECO:0000256" key="6">
    <source>
        <dbReference type="ARBA" id="ARBA00023110"/>
    </source>
</evidence>
<dbReference type="GO" id="GO:0044183">
    <property type="term" value="F:protein folding chaperone"/>
    <property type="evidence" value="ECO:0007669"/>
    <property type="project" value="TreeGrafter"/>
</dbReference>
<comment type="domain">
    <text evidence="11">Consists of 3 domains; the N-terminus binds the ribosome, the middle domain has PPIase activity, while the C-terminus has intrinsic chaperone activity on its own.</text>
</comment>
<evidence type="ECO:0000256" key="13">
    <source>
        <dbReference type="RuleBase" id="RU003914"/>
    </source>
</evidence>
<evidence type="ECO:0000256" key="4">
    <source>
        <dbReference type="ARBA" id="ARBA00016902"/>
    </source>
</evidence>
<evidence type="ECO:0000259" key="14">
    <source>
        <dbReference type="PROSITE" id="PS50059"/>
    </source>
</evidence>
<evidence type="ECO:0000256" key="2">
    <source>
        <dbReference type="ARBA" id="ARBA00005464"/>
    </source>
</evidence>
<dbReference type="GO" id="GO:0051083">
    <property type="term" value="P:'de novo' cotranslational protein folding"/>
    <property type="evidence" value="ECO:0007669"/>
    <property type="project" value="TreeGrafter"/>
</dbReference>
<evidence type="ECO:0000313" key="17">
    <source>
        <dbReference type="Proteomes" id="UP000229970"/>
    </source>
</evidence>
<dbReference type="InterPro" id="IPR046357">
    <property type="entry name" value="PPIase_dom_sf"/>
</dbReference>
<name>A0A066TLL3_9NEIS</name>
<dbReference type="GO" id="GO:0015031">
    <property type="term" value="P:protein transport"/>
    <property type="evidence" value="ECO:0007669"/>
    <property type="project" value="UniProtKB-UniRule"/>
</dbReference>
<dbReference type="InterPro" id="IPR008881">
    <property type="entry name" value="Trigger_fac_ribosome-bd_bac"/>
</dbReference>
<dbReference type="PANTHER" id="PTHR30560:SF3">
    <property type="entry name" value="TRIGGER FACTOR-LIKE PROTEIN TIG, CHLOROPLASTIC"/>
    <property type="match status" value="1"/>
</dbReference>
<dbReference type="GeneID" id="75156835"/>
<dbReference type="Pfam" id="PF05698">
    <property type="entry name" value="Trigger_C"/>
    <property type="match status" value="1"/>
</dbReference>
<comment type="catalytic activity">
    <reaction evidence="1 11 12">
        <text>[protein]-peptidylproline (omega=180) = [protein]-peptidylproline (omega=0)</text>
        <dbReference type="Rhea" id="RHEA:16237"/>
        <dbReference type="Rhea" id="RHEA-COMP:10747"/>
        <dbReference type="Rhea" id="RHEA-COMP:10748"/>
        <dbReference type="ChEBI" id="CHEBI:83833"/>
        <dbReference type="ChEBI" id="CHEBI:83834"/>
        <dbReference type="EC" id="5.2.1.8"/>
    </reaction>
</comment>
<feature type="domain" description="PPIase FKBP-type" evidence="14">
    <location>
        <begin position="164"/>
        <end position="244"/>
    </location>
</feature>
<dbReference type="InterPro" id="IPR037041">
    <property type="entry name" value="Trigger_fac_C_sf"/>
</dbReference>
<dbReference type="GO" id="GO:0005737">
    <property type="term" value="C:cytoplasm"/>
    <property type="evidence" value="ECO:0007669"/>
    <property type="project" value="UniProtKB-SubCell"/>
</dbReference>
<dbReference type="SUPFAM" id="SSF54534">
    <property type="entry name" value="FKBP-like"/>
    <property type="match status" value="1"/>
</dbReference>
<keyword evidence="6 11" id="KW-0697">Rotamase</keyword>
<dbReference type="Pfam" id="PF05697">
    <property type="entry name" value="Trigger_N"/>
    <property type="match status" value="1"/>
</dbReference>
<organism evidence="15 18">
    <name type="scientific">Snodgrassella alvi</name>
    <dbReference type="NCBI Taxonomy" id="1196083"/>
    <lineage>
        <taxon>Bacteria</taxon>
        <taxon>Pseudomonadati</taxon>
        <taxon>Pseudomonadota</taxon>
        <taxon>Betaproteobacteria</taxon>
        <taxon>Neisseriales</taxon>
        <taxon>Neisseriaceae</taxon>
        <taxon>Snodgrassella</taxon>
    </lineage>
</organism>
<keyword evidence="7 11" id="KW-0143">Chaperone</keyword>
<keyword evidence="9 11" id="KW-0131">Cell cycle</keyword>
<dbReference type="Gene3D" id="3.30.70.1050">
    <property type="entry name" value="Trigger factor ribosome-binding domain"/>
    <property type="match status" value="1"/>
</dbReference>
<comment type="subcellular location">
    <subcellularLocation>
        <location evidence="11">Cytoplasm</location>
    </subcellularLocation>
    <text evidence="11">About half TF is bound to the ribosome near the polypeptide exit tunnel while the other half is free in the cytoplasm.</text>
</comment>
<dbReference type="AlphaFoldDB" id="A0A066TLL3"/>
<proteinExistence type="inferred from homology"/>
<evidence type="ECO:0000256" key="9">
    <source>
        <dbReference type="ARBA" id="ARBA00023306"/>
    </source>
</evidence>
<dbReference type="PIRSF" id="PIRSF003095">
    <property type="entry name" value="Trigger_factor"/>
    <property type="match status" value="1"/>
</dbReference>
<dbReference type="InterPro" id="IPR005215">
    <property type="entry name" value="Trig_fac"/>
</dbReference>
<gene>
    <name evidence="11" type="primary">tig</name>
    <name evidence="16" type="ORF">BHC46_04385</name>
    <name evidence="15" type="ORF">BHC48_10060</name>
</gene>
<evidence type="ECO:0000313" key="15">
    <source>
        <dbReference type="EMBL" id="PIT48074.1"/>
    </source>
</evidence>
<comment type="caution">
    <text evidence="15">The sequence shown here is derived from an EMBL/GenBank/DDBJ whole genome shotgun (WGS) entry which is preliminary data.</text>
</comment>
<keyword evidence="5 11" id="KW-0132">Cell division</keyword>
<evidence type="ECO:0000256" key="7">
    <source>
        <dbReference type="ARBA" id="ARBA00023186"/>
    </source>
</evidence>
<evidence type="ECO:0000256" key="1">
    <source>
        <dbReference type="ARBA" id="ARBA00000971"/>
    </source>
</evidence>
<evidence type="ECO:0000256" key="5">
    <source>
        <dbReference type="ARBA" id="ARBA00022618"/>
    </source>
</evidence>
<dbReference type="GO" id="GO:0043022">
    <property type="term" value="F:ribosome binding"/>
    <property type="evidence" value="ECO:0007669"/>
    <property type="project" value="TreeGrafter"/>
</dbReference>
<evidence type="ECO:0000256" key="8">
    <source>
        <dbReference type="ARBA" id="ARBA00023235"/>
    </source>
</evidence>
<evidence type="ECO:0000313" key="18">
    <source>
        <dbReference type="Proteomes" id="UP000231484"/>
    </source>
</evidence>
<dbReference type="InterPro" id="IPR001179">
    <property type="entry name" value="PPIase_FKBP_dom"/>
</dbReference>
<dbReference type="InterPro" id="IPR008880">
    <property type="entry name" value="Trigger_fac_C"/>
</dbReference>
<evidence type="ECO:0000256" key="10">
    <source>
        <dbReference type="ARBA" id="ARBA00029986"/>
    </source>
</evidence>